<dbReference type="EMBL" id="CP051635">
    <property type="protein sequence ID" value="UTC99787.1"/>
    <property type="molecule type" value="Genomic_DNA"/>
</dbReference>
<dbReference type="PROSITE" id="PS50977">
    <property type="entry name" value="HTH_TETR_2"/>
    <property type="match status" value="1"/>
</dbReference>
<dbReference type="Gene3D" id="1.10.357.10">
    <property type="entry name" value="Tetracycline Repressor, domain 2"/>
    <property type="match status" value="1"/>
</dbReference>
<dbReference type="PANTHER" id="PTHR43479">
    <property type="entry name" value="ACREF/ENVCD OPERON REPRESSOR-RELATED"/>
    <property type="match status" value="1"/>
</dbReference>
<evidence type="ECO:0000313" key="5">
    <source>
        <dbReference type="Proteomes" id="UP001056981"/>
    </source>
</evidence>
<dbReference type="InterPro" id="IPR050624">
    <property type="entry name" value="HTH-type_Tx_Regulator"/>
</dbReference>
<feature type="DNA-binding region" description="H-T-H motif" evidence="2">
    <location>
        <begin position="31"/>
        <end position="50"/>
    </location>
</feature>
<evidence type="ECO:0000259" key="3">
    <source>
        <dbReference type="PROSITE" id="PS50977"/>
    </source>
</evidence>
<feature type="domain" description="HTH tetR-type" evidence="3">
    <location>
        <begin position="8"/>
        <end position="68"/>
    </location>
</feature>
<gene>
    <name evidence="4" type="ORF">E4N86_03310</name>
</gene>
<dbReference type="RefSeq" id="WP_253716428.1">
    <property type="nucleotide sequence ID" value="NZ_CP051522.1"/>
</dbReference>
<dbReference type="Proteomes" id="UP001056981">
    <property type="component" value="Chromosome"/>
</dbReference>
<dbReference type="GO" id="GO:0003677">
    <property type="term" value="F:DNA binding"/>
    <property type="evidence" value="ECO:0007669"/>
    <property type="project" value="UniProtKB-UniRule"/>
</dbReference>
<sequence length="213" mass="24409">MEACKRTEDTKDLILKSAKKYFLEYGYQAAPLRKIVSEAGFTPGALYGYFNSKEELFYAITDPVVNNLMEVLDRIRTEMEALPKKERLYGMGKVYYPNIPKIVDILIADRDAVKLIVNGAKGTKYENFLDTIAGRNAVTINKTVKNIEEKNIRPIKEQTIEVLMEGYIATLFRLIISDKDRETIIRCMEMIGKIYETGIIALMQKEWGNENDS</sequence>
<dbReference type="SUPFAM" id="SSF46689">
    <property type="entry name" value="Homeodomain-like"/>
    <property type="match status" value="1"/>
</dbReference>
<dbReference type="InterPro" id="IPR009057">
    <property type="entry name" value="Homeodomain-like_sf"/>
</dbReference>
<protein>
    <submittedName>
        <fullName evidence="4">TetR/AcrR family transcriptional regulator</fullName>
    </submittedName>
</protein>
<proteinExistence type="predicted"/>
<dbReference type="Pfam" id="PF00440">
    <property type="entry name" value="TetR_N"/>
    <property type="match status" value="1"/>
</dbReference>
<dbReference type="InterPro" id="IPR001647">
    <property type="entry name" value="HTH_TetR"/>
</dbReference>
<dbReference type="AlphaFoldDB" id="A0A9Q9BMS6"/>
<dbReference type="PRINTS" id="PR00455">
    <property type="entry name" value="HTHTETR"/>
</dbReference>
<reference evidence="4" key="1">
    <citation type="submission" date="2020-04" db="EMBL/GenBank/DDBJ databases">
        <title>Comparative genomics of oral phylogroup-2 Treponema strains.</title>
        <authorList>
            <person name="Zeng H."/>
            <person name="Chan Y.K."/>
            <person name="Watt R.M."/>
        </authorList>
    </citation>
    <scope>NUCLEOTIDE SEQUENCE</scope>
    <source>
        <strain evidence="4">OMZ 905</strain>
    </source>
</reference>
<accession>A0A9Q9BMS6</accession>
<dbReference type="PANTHER" id="PTHR43479:SF11">
    <property type="entry name" value="ACREF_ENVCD OPERON REPRESSOR-RELATED"/>
    <property type="match status" value="1"/>
</dbReference>
<evidence type="ECO:0000313" key="4">
    <source>
        <dbReference type="EMBL" id="UTC99787.1"/>
    </source>
</evidence>
<keyword evidence="1 2" id="KW-0238">DNA-binding</keyword>
<evidence type="ECO:0000256" key="2">
    <source>
        <dbReference type="PROSITE-ProRule" id="PRU00335"/>
    </source>
</evidence>
<organism evidence="4 5">
    <name type="scientific">Treponema denticola</name>
    <dbReference type="NCBI Taxonomy" id="158"/>
    <lineage>
        <taxon>Bacteria</taxon>
        <taxon>Pseudomonadati</taxon>
        <taxon>Spirochaetota</taxon>
        <taxon>Spirochaetia</taxon>
        <taxon>Spirochaetales</taxon>
        <taxon>Treponemataceae</taxon>
        <taxon>Treponema</taxon>
    </lineage>
</organism>
<name>A0A9Q9BMS6_TREDN</name>
<evidence type="ECO:0000256" key="1">
    <source>
        <dbReference type="ARBA" id="ARBA00023125"/>
    </source>
</evidence>